<dbReference type="Proteomes" id="UP001161017">
    <property type="component" value="Unassembled WGS sequence"/>
</dbReference>
<feature type="region of interest" description="Disordered" evidence="2">
    <location>
        <begin position="89"/>
        <end position="187"/>
    </location>
</feature>
<feature type="compositionally biased region" description="Low complexity" evidence="2">
    <location>
        <begin position="107"/>
        <end position="121"/>
    </location>
</feature>
<organism evidence="3 4">
    <name type="scientific">Ramalina farinacea</name>
    <dbReference type="NCBI Taxonomy" id="258253"/>
    <lineage>
        <taxon>Eukaryota</taxon>
        <taxon>Fungi</taxon>
        <taxon>Dikarya</taxon>
        <taxon>Ascomycota</taxon>
        <taxon>Pezizomycotina</taxon>
        <taxon>Lecanoromycetes</taxon>
        <taxon>OSLEUM clade</taxon>
        <taxon>Lecanoromycetidae</taxon>
        <taxon>Lecanorales</taxon>
        <taxon>Lecanorineae</taxon>
        <taxon>Ramalinaceae</taxon>
        <taxon>Ramalina</taxon>
    </lineage>
</organism>
<reference evidence="3" key="1">
    <citation type="journal article" date="2023" name="Genome Biol. Evol.">
        <title>First Whole Genome Sequence and Flow Cytometry Genome Size Data for the Lichen-Forming Fungus Ramalina farinacea (Ascomycota).</title>
        <authorList>
            <person name="Llewellyn T."/>
            <person name="Mian S."/>
            <person name="Hill R."/>
            <person name="Leitch I.J."/>
            <person name="Gaya E."/>
        </authorList>
    </citation>
    <scope>NUCLEOTIDE SEQUENCE</scope>
    <source>
        <strain evidence="3">LIQ254RAFAR</strain>
    </source>
</reference>
<dbReference type="GO" id="GO:0005737">
    <property type="term" value="C:cytoplasm"/>
    <property type="evidence" value="ECO:0007669"/>
    <property type="project" value="TreeGrafter"/>
</dbReference>
<accession>A0AA43QX19</accession>
<dbReference type="InterPro" id="IPR036291">
    <property type="entry name" value="NAD(P)-bd_dom_sf"/>
</dbReference>
<proteinExistence type="inferred from homology"/>
<name>A0AA43QX19_9LECA</name>
<sequence>MPLTVLSDSEIHALLITLNKDDILHLQTNLCEALHDYSTGSQETTAGCSGNNPKRLAIAAPNDHTTLFMPASTSTSRGIKIVSIAAPANPPHVPSMSSLNLHKPKTGSPNGSRSNSRSSSPARQAHPSRESSISSTNPSLNSSTTNTNTTPTTPSTSTTGLAHSTSYTPSLHSVKSNTSTTSSPTTAAHGSLTLLTSTGLPYAFLAAQELTAFRTALLATKIFHIRDRVHSITVFGAGLQAWWHIRLALLLRGPEIHHIDIINRSFKRAKQLMHDFYTRPEWTAIRDANPKLQFSVLSTEYKEYEQHLSSHVHKADAIFMCTPATTPLFPAEILTNAEGRRKGRYISAIGSYRPYMCELHPEILRQAVKKEHKHHHHRHAEKGGVIIVDSLEASLREAGEIIQAGIEPAQLVEVGELLMVKKAAMQEVRLGIGEGEPGLKNWLVKGNVIFKVVGLGLMDICVGEDIVMLARERGVGVVVEGF</sequence>
<dbReference type="InterPro" id="IPR023401">
    <property type="entry name" value="ODC_N"/>
</dbReference>
<dbReference type="PANTHER" id="PTHR13812:SF19">
    <property type="entry name" value="KETIMINE REDUCTASE MU-CRYSTALLIN"/>
    <property type="match status" value="1"/>
</dbReference>
<dbReference type="SUPFAM" id="SSF51735">
    <property type="entry name" value="NAD(P)-binding Rossmann-fold domains"/>
    <property type="match status" value="1"/>
</dbReference>
<dbReference type="InterPro" id="IPR003462">
    <property type="entry name" value="ODC_Mu_crystall"/>
</dbReference>
<evidence type="ECO:0000313" key="4">
    <source>
        <dbReference type="Proteomes" id="UP001161017"/>
    </source>
</evidence>
<evidence type="ECO:0000313" key="3">
    <source>
        <dbReference type="EMBL" id="MDI1491840.1"/>
    </source>
</evidence>
<dbReference type="AlphaFoldDB" id="A0AA43QX19"/>
<dbReference type="Gene3D" id="3.30.1780.10">
    <property type="entry name" value="ornithine cyclodeaminase, domain 1"/>
    <property type="match status" value="1"/>
</dbReference>
<dbReference type="FunFam" id="3.40.50.720:FF:000577">
    <property type="entry name" value="Proline utilization protein PrnX, putative"/>
    <property type="match status" value="1"/>
</dbReference>
<feature type="compositionally biased region" description="Polar residues" evidence="2">
    <location>
        <begin position="160"/>
        <end position="171"/>
    </location>
</feature>
<dbReference type="PANTHER" id="PTHR13812">
    <property type="entry name" value="KETIMINE REDUCTASE MU-CRYSTALLIN"/>
    <property type="match status" value="1"/>
</dbReference>
<comment type="caution">
    <text evidence="3">The sequence shown here is derived from an EMBL/GenBank/DDBJ whole genome shotgun (WGS) entry which is preliminary data.</text>
</comment>
<feature type="compositionally biased region" description="Low complexity" evidence="2">
    <location>
        <begin position="173"/>
        <end position="187"/>
    </location>
</feature>
<feature type="compositionally biased region" description="Low complexity" evidence="2">
    <location>
        <begin position="131"/>
        <end position="159"/>
    </location>
</feature>
<dbReference type="Gene3D" id="3.40.50.720">
    <property type="entry name" value="NAD(P)-binding Rossmann-like Domain"/>
    <property type="match status" value="1"/>
</dbReference>
<evidence type="ECO:0000256" key="1">
    <source>
        <dbReference type="ARBA" id="ARBA00008903"/>
    </source>
</evidence>
<gene>
    <name evidence="3" type="ORF">OHK93_003051</name>
</gene>
<protein>
    <recommendedName>
        <fullName evidence="5">NAD(P)-binding protein</fullName>
    </recommendedName>
</protein>
<comment type="similarity">
    <text evidence="1">Belongs to the ornithine cyclodeaminase/mu-crystallin family.</text>
</comment>
<evidence type="ECO:0008006" key="5">
    <source>
        <dbReference type="Google" id="ProtNLM"/>
    </source>
</evidence>
<evidence type="ECO:0000256" key="2">
    <source>
        <dbReference type="SAM" id="MobiDB-lite"/>
    </source>
</evidence>
<dbReference type="EMBL" id="JAPUFD010000016">
    <property type="protein sequence ID" value="MDI1491840.1"/>
    <property type="molecule type" value="Genomic_DNA"/>
</dbReference>
<keyword evidence="4" id="KW-1185">Reference proteome</keyword>